<sequence>MATDAMLSVLSNEVFRALQVQAQYAIDFKDQFEVMRTKLELMGGFLSPENLRSNGSSLKMALQNMRKLIYEADDILTDCQIRDEYRNDGSSACSRKFSPRELYFLIGTGKKLKGINLRIESIERSLEAYPRRSKGLINGGYVGYQSKSPVAQNYDPSETIGLQNDIKEIKNWLFTDQGPRQVGIVGMGGLGKTTIAREIFNDRDVIEYFDEVIWVPVSNNFSKEGIMRVMLKQLGEEGSGFDEADLLGEIHKKLEAVENAQITTWKKKAEKSRVNVRASR</sequence>
<keyword evidence="2" id="KW-1185">Reference proteome</keyword>
<evidence type="ECO:0000313" key="2">
    <source>
        <dbReference type="Proteomes" id="UP001164250"/>
    </source>
</evidence>
<organism evidence="1 2">
    <name type="scientific">Pistacia atlantica</name>
    <dbReference type="NCBI Taxonomy" id="434234"/>
    <lineage>
        <taxon>Eukaryota</taxon>
        <taxon>Viridiplantae</taxon>
        <taxon>Streptophyta</taxon>
        <taxon>Embryophyta</taxon>
        <taxon>Tracheophyta</taxon>
        <taxon>Spermatophyta</taxon>
        <taxon>Magnoliopsida</taxon>
        <taxon>eudicotyledons</taxon>
        <taxon>Gunneridae</taxon>
        <taxon>Pentapetalae</taxon>
        <taxon>rosids</taxon>
        <taxon>malvids</taxon>
        <taxon>Sapindales</taxon>
        <taxon>Anacardiaceae</taxon>
        <taxon>Pistacia</taxon>
    </lineage>
</organism>
<dbReference type="EMBL" id="CM047908">
    <property type="protein sequence ID" value="KAJ0081126.1"/>
    <property type="molecule type" value="Genomic_DNA"/>
</dbReference>
<accession>A0ACC1A3W3</accession>
<gene>
    <name evidence="1" type="ORF">Patl1_09739</name>
</gene>
<protein>
    <submittedName>
        <fullName evidence="1">Uncharacterized protein</fullName>
    </submittedName>
</protein>
<proteinExistence type="predicted"/>
<dbReference type="Proteomes" id="UP001164250">
    <property type="component" value="Chromosome 12"/>
</dbReference>
<reference evidence="2" key="1">
    <citation type="journal article" date="2023" name="G3 (Bethesda)">
        <title>Genome assembly and association tests identify interacting loci associated with vigor, precocity, and sex in interspecific pistachio rootstocks.</title>
        <authorList>
            <person name="Palmer W."/>
            <person name="Jacygrad E."/>
            <person name="Sagayaradj S."/>
            <person name="Cavanaugh K."/>
            <person name="Han R."/>
            <person name="Bertier L."/>
            <person name="Beede B."/>
            <person name="Kafkas S."/>
            <person name="Golino D."/>
            <person name="Preece J."/>
            <person name="Michelmore R."/>
        </authorList>
    </citation>
    <scope>NUCLEOTIDE SEQUENCE [LARGE SCALE GENOMIC DNA]</scope>
</reference>
<comment type="caution">
    <text evidence="1">The sequence shown here is derived from an EMBL/GenBank/DDBJ whole genome shotgun (WGS) entry which is preliminary data.</text>
</comment>
<name>A0ACC1A3W3_9ROSI</name>
<evidence type="ECO:0000313" key="1">
    <source>
        <dbReference type="EMBL" id="KAJ0081126.1"/>
    </source>
</evidence>